<dbReference type="PROSITE" id="PS51108">
    <property type="entry name" value="PTS_EIID"/>
    <property type="match status" value="1"/>
</dbReference>
<dbReference type="GO" id="GO:0005886">
    <property type="term" value="C:plasma membrane"/>
    <property type="evidence" value="ECO:0007669"/>
    <property type="project" value="TreeGrafter"/>
</dbReference>
<dbReference type="PANTHER" id="PTHR32502:SF23">
    <property type="entry name" value="TRANSPORT PROTEIN, PTS SYSTEM"/>
    <property type="match status" value="1"/>
</dbReference>
<feature type="transmembrane region" description="Helical" evidence="1">
    <location>
        <begin position="138"/>
        <end position="160"/>
    </location>
</feature>
<feature type="transmembrane region" description="Helical" evidence="1">
    <location>
        <begin position="268"/>
        <end position="287"/>
    </location>
</feature>
<dbReference type="PANTHER" id="PTHR32502">
    <property type="entry name" value="N-ACETYLGALACTOSAMINE PERMEASE II COMPONENT-RELATED"/>
    <property type="match status" value="1"/>
</dbReference>
<comment type="caution">
    <text evidence="2">The sequence shown here is derived from an EMBL/GenBank/DDBJ whole genome shotgun (WGS) entry which is preliminary data.</text>
</comment>
<reference evidence="2 3" key="1">
    <citation type="submission" date="2018-08" db="EMBL/GenBank/DDBJ databases">
        <title>A genome reference for cultivated species of the human gut microbiota.</title>
        <authorList>
            <person name="Zou Y."/>
            <person name="Xue W."/>
            <person name="Luo G."/>
        </authorList>
    </citation>
    <scope>NUCLEOTIDE SEQUENCE [LARGE SCALE GENOMIC DNA]</scope>
    <source>
        <strain evidence="2 3">AF24-29</strain>
    </source>
</reference>
<dbReference type="Proteomes" id="UP000284178">
    <property type="component" value="Unassembled WGS sequence"/>
</dbReference>
<name>A0A412FKR6_9FIRM</name>
<dbReference type="GO" id="GO:0009401">
    <property type="term" value="P:phosphoenolpyruvate-dependent sugar phosphotransferase system"/>
    <property type="evidence" value="ECO:0007669"/>
    <property type="project" value="InterPro"/>
</dbReference>
<sequence>MAKKISEKTLKKSFRTWFLWNGCSQQAESMLGMAFGQAMAPVIEELYDTKEERAAALQRHITLFNTEAQVGSICNGIVCGLEEANANGQCTPELISSVKVALIGPTSAIGDSLWVATIIPILLTICLSISQASANMLWLGPVIYMLVYPIGTCALSWFLFKLGYKSGLEGMQTFMATGRLNLLTDTMTVLGLIVVGALTASFVSCTLPIQIVKDVYDATTNTILESQVLFNADSVLNSIFPQILPLGLTLGVYGLYAKKKWSPLKLMGLILVLACVLTFIGYATGFYA</sequence>
<keyword evidence="1" id="KW-0812">Transmembrane</keyword>
<keyword evidence="1" id="KW-1133">Transmembrane helix</keyword>
<evidence type="ECO:0000313" key="2">
    <source>
        <dbReference type="EMBL" id="RGR68726.1"/>
    </source>
</evidence>
<feature type="transmembrane region" description="Helical" evidence="1">
    <location>
        <begin position="239"/>
        <end position="256"/>
    </location>
</feature>
<keyword evidence="3" id="KW-1185">Reference proteome</keyword>
<proteinExistence type="predicted"/>
<protein>
    <submittedName>
        <fullName evidence="2">PTS system mannose/fructose/sorbose family transporter subunit IID</fullName>
    </submittedName>
</protein>
<dbReference type="Pfam" id="PF03613">
    <property type="entry name" value="EIID-AGA"/>
    <property type="match status" value="1"/>
</dbReference>
<gene>
    <name evidence="2" type="ORF">DWY25_15690</name>
</gene>
<dbReference type="GeneID" id="83016840"/>
<dbReference type="InterPro" id="IPR004704">
    <property type="entry name" value="PTS_IID_man"/>
</dbReference>
<evidence type="ECO:0000256" key="1">
    <source>
        <dbReference type="SAM" id="Phobius"/>
    </source>
</evidence>
<dbReference type="AlphaFoldDB" id="A0A412FKR6"/>
<dbReference type="InterPro" id="IPR050303">
    <property type="entry name" value="GatZ_KbaZ_carbometab"/>
</dbReference>
<feature type="transmembrane region" description="Helical" evidence="1">
    <location>
        <begin position="180"/>
        <end position="203"/>
    </location>
</feature>
<dbReference type="EMBL" id="QRUP01000026">
    <property type="protein sequence ID" value="RGR68726.1"/>
    <property type="molecule type" value="Genomic_DNA"/>
</dbReference>
<evidence type="ECO:0000313" key="3">
    <source>
        <dbReference type="Proteomes" id="UP000284178"/>
    </source>
</evidence>
<organism evidence="2 3">
    <name type="scientific">Holdemania filiformis</name>
    <dbReference type="NCBI Taxonomy" id="61171"/>
    <lineage>
        <taxon>Bacteria</taxon>
        <taxon>Bacillati</taxon>
        <taxon>Bacillota</taxon>
        <taxon>Erysipelotrichia</taxon>
        <taxon>Erysipelotrichales</taxon>
        <taxon>Erysipelotrichaceae</taxon>
        <taxon>Holdemania</taxon>
    </lineage>
</organism>
<dbReference type="RefSeq" id="WP_117896016.1">
    <property type="nucleotide sequence ID" value="NZ_CABJCV010000026.1"/>
</dbReference>
<accession>A0A412FKR6</accession>
<feature type="transmembrane region" description="Helical" evidence="1">
    <location>
        <begin position="113"/>
        <end position="132"/>
    </location>
</feature>
<keyword evidence="1" id="KW-0472">Membrane</keyword>